<protein>
    <submittedName>
        <fullName evidence="2">Uncharacterized protein</fullName>
    </submittedName>
</protein>
<dbReference type="Proteomes" id="UP000185062">
    <property type="component" value="Unassembled WGS sequence"/>
</dbReference>
<dbReference type="AlphaFoldDB" id="A0A1N6HH95"/>
<dbReference type="STRING" id="44575.SAMN05216419_101166"/>
<dbReference type="EMBL" id="FSRO01000001">
    <property type="protein sequence ID" value="SIO19097.1"/>
    <property type="molecule type" value="Genomic_DNA"/>
</dbReference>
<name>A0A1N6HH95_9PROT</name>
<gene>
    <name evidence="2" type="ORF">SAMN02743940_1184</name>
</gene>
<reference evidence="2 3" key="1">
    <citation type="submission" date="2016-12" db="EMBL/GenBank/DDBJ databases">
        <authorList>
            <person name="Song W.-J."/>
            <person name="Kurnit D.M."/>
        </authorList>
    </citation>
    <scope>NUCLEOTIDE SEQUENCE [LARGE SCALE GENOMIC DNA]</scope>
    <source>
        <strain evidence="2 3">ATCC 49181</strain>
    </source>
</reference>
<sequence length="61" mass="6707">MEIAIPSKKNRTHKDLTTKNPIILLKMLSSISRDGTASSQDTPKILLHSPPLCKPDVLPSE</sequence>
<evidence type="ECO:0000256" key="1">
    <source>
        <dbReference type="SAM" id="MobiDB-lite"/>
    </source>
</evidence>
<keyword evidence="3" id="KW-1185">Reference proteome</keyword>
<proteinExistence type="predicted"/>
<evidence type="ECO:0000313" key="2">
    <source>
        <dbReference type="EMBL" id="SIO19097.1"/>
    </source>
</evidence>
<feature type="compositionally biased region" description="Polar residues" evidence="1">
    <location>
        <begin position="33"/>
        <end position="42"/>
    </location>
</feature>
<accession>A0A1N6HH95</accession>
<feature type="region of interest" description="Disordered" evidence="1">
    <location>
        <begin position="33"/>
        <end position="61"/>
    </location>
</feature>
<evidence type="ECO:0000313" key="3">
    <source>
        <dbReference type="Proteomes" id="UP000185062"/>
    </source>
</evidence>
<organism evidence="2 3">
    <name type="scientific">Nitrosomonas cryotolerans ATCC 49181</name>
    <dbReference type="NCBI Taxonomy" id="1131553"/>
    <lineage>
        <taxon>Bacteria</taxon>
        <taxon>Pseudomonadati</taxon>
        <taxon>Pseudomonadota</taxon>
        <taxon>Betaproteobacteria</taxon>
        <taxon>Nitrosomonadales</taxon>
        <taxon>Nitrosomonadaceae</taxon>
        <taxon>Nitrosomonas</taxon>
    </lineage>
</organism>